<dbReference type="GO" id="GO:0003700">
    <property type="term" value="F:DNA-binding transcription factor activity"/>
    <property type="evidence" value="ECO:0007669"/>
    <property type="project" value="InterPro"/>
</dbReference>
<organism evidence="5 6">
    <name type="scientific">Paenibacillus monticola</name>
    <dbReference type="NCBI Taxonomy" id="2666075"/>
    <lineage>
        <taxon>Bacteria</taxon>
        <taxon>Bacillati</taxon>
        <taxon>Bacillota</taxon>
        <taxon>Bacilli</taxon>
        <taxon>Bacillales</taxon>
        <taxon>Paenibacillaceae</taxon>
        <taxon>Paenibacillus</taxon>
    </lineage>
</organism>
<evidence type="ECO:0000313" key="5">
    <source>
        <dbReference type="EMBL" id="MRN52924.1"/>
    </source>
</evidence>
<dbReference type="AlphaFoldDB" id="A0A7X2H3N1"/>
<comment type="caution">
    <text evidence="5">The sequence shown here is derived from an EMBL/GenBank/DDBJ whole genome shotgun (WGS) entry which is preliminary data.</text>
</comment>
<dbReference type="PANTHER" id="PTHR30204:SF94">
    <property type="entry name" value="HEAVY METAL-DEPENDENT TRANSCRIPTIONAL REGULATOR HI_0293-RELATED"/>
    <property type="match status" value="1"/>
</dbReference>
<dbReference type="InterPro" id="IPR009061">
    <property type="entry name" value="DNA-bd_dom_put_sf"/>
</dbReference>
<dbReference type="PROSITE" id="PS50937">
    <property type="entry name" value="HTH_MERR_2"/>
    <property type="match status" value="1"/>
</dbReference>
<protein>
    <submittedName>
        <fullName evidence="5">MerR family transcriptional regulator</fullName>
    </submittedName>
</protein>
<keyword evidence="1" id="KW-0805">Transcription regulation</keyword>
<keyword evidence="3" id="KW-0804">Transcription</keyword>
<name>A0A7X2H3N1_9BACL</name>
<feature type="domain" description="HTH merR-type" evidence="4">
    <location>
        <begin position="2"/>
        <end position="71"/>
    </location>
</feature>
<accession>A0A7X2H3N1</accession>
<evidence type="ECO:0000259" key="4">
    <source>
        <dbReference type="PROSITE" id="PS50937"/>
    </source>
</evidence>
<dbReference type="CDD" id="cd00592">
    <property type="entry name" value="HTH_MerR-like"/>
    <property type="match status" value="1"/>
</dbReference>
<reference evidence="5 6" key="1">
    <citation type="submission" date="2019-11" db="EMBL/GenBank/DDBJ databases">
        <title>Paenibacillus monticola sp. nov., a novel PGPR strain isolated from mountain sample in China.</title>
        <authorList>
            <person name="Zhao Q."/>
            <person name="Li H.-P."/>
            <person name="Zhang J.-L."/>
        </authorList>
    </citation>
    <scope>NUCLEOTIDE SEQUENCE [LARGE SCALE GENOMIC DNA]</scope>
    <source>
        <strain evidence="5 6">LC-T2</strain>
    </source>
</reference>
<sequence>MKYCIGEFASILGVTSDTLRLYEKHDIVRPIKDNSNNYRYFDDLDARDLLMSRWYRSMQIPLQDVALLIKDASSEHIIEKFQETQMNLEEEIKKSTMLLHKMIEINNEFKKIEGSLNTCTLKNVPGIYRLRQTDKNDLLINDYLKDTVNKWMNMLPFSFYSFRIENCEFVSKDNTCFDYSWGLSLYEDEVHKLNVEMDENVEYISPTTCVSSIIASSGEEYIRRESLQFMLDYLNEHQYSIAGDIVGKIILTEKVEGESTTYLEVNIPI</sequence>
<dbReference type="InterPro" id="IPR000551">
    <property type="entry name" value="MerR-type_HTH_dom"/>
</dbReference>
<gene>
    <name evidence="5" type="ORF">GJB61_07920</name>
</gene>
<dbReference type="PROSITE" id="PS00552">
    <property type="entry name" value="HTH_MERR_1"/>
    <property type="match status" value="1"/>
</dbReference>
<dbReference type="Gene3D" id="1.10.1660.10">
    <property type="match status" value="1"/>
</dbReference>
<dbReference type="EMBL" id="WJXB01000002">
    <property type="protein sequence ID" value="MRN52924.1"/>
    <property type="molecule type" value="Genomic_DNA"/>
</dbReference>
<evidence type="ECO:0000313" key="6">
    <source>
        <dbReference type="Proteomes" id="UP000463051"/>
    </source>
</evidence>
<evidence type="ECO:0000256" key="1">
    <source>
        <dbReference type="ARBA" id="ARBA00023015"/>
    </source>
</evidence>
<evidence type="ECO:0000256" key="3">
    <source>
        <dbReference type="ARBA" id="ARBA00023163"/>
    </source>
</evidence>
<dbReference type="GO" id="GO:0003677">
    <property type="term" value="F:DNA binding"/>
    <property type="evidence" value="ECO:0007669"/>
    <property type="project" value="UniProtKB-KW"/>
</dbReference>
<keyword evidence="2" id="KW-0238">DNA-binding</keyword>
<dbReference type="RefSeq" id="WP_154117915.1">
    <property type="nucleotide sequence ID" value="NZ_WJXB01000002.1"/>
</dbReference>
<dbReference type="Proteomes" id="UP000463051">
    <property type="component" value="Unassembled WGS sequence"/>
</dbReference>
<dbReference type="SUPFAM" id="SSF46955">
    <property type="entry name" value="Putative DNA-binding domain"/>
    <property type="match status" value="1"/>
</dbReference>
<keyword evidence="6" id="KW-1185">Reference proteome</keyword>
<proteinExistence type="predicted"/>
<dbReference type="PANTHER" id="PTHR30204">
    <property type="entry name" value="REDOX-CYCLING DRUG-SENSING TRANSCRIPTIONAL ACTIVATOR SOXR"/>
    <property type="match status" value="1"/>
</dbReference>
<dbReference type="SMART" id="SM00422">
    <property type="entry name" value="HTH_MERR"/>
    <property type="match status" value="1"/>
</dbReference>
<dbReference type="Pfam" id="PF13411">
    <property type="entry name" value="MerR_1"/>
    <property type="match status" value="1"/>
</dbReference>
<evidence type="ECO:0000256" key="2">
    <source>
        <dbReference type="ARBA" id="ARBA00023125"/>
    </source>
</evidence>
<dbReference type="InterPro" id="IPR047057">
    <property type="entry name" value="MerR_fam"/>
</dbReference>